<organism evidence="5 6">
    <name type="scientific">Algoriphagus halophilus</name>
    <dbReference type="NCBI Taxonomy" id="226505"/>
    <lineage>
        <taxon>Bacteria</taxon>
        <taxon>Pseudomonadati</taxon>
        <taxon>Bacteroidota</taxon>
        <taxon>Cytophagia</taxon>
        <taxon>Cytophagales</taxon>
        <taxon>Cyclobacteriaceae</taxon>
        <taxon>Algoriphagus</taxon>
    </lineage>
</organism>
<comment type="similarity">
    <text evidence="2">Belongs to the thiamine-monophosphate kinase family.</text>
</comment>
<feature type="binding site" evidence="2">
    <location>
        <position position="61"/>
    </location>
    <ligand>
        <name>Mg(2+)</name>
        <dbReference type="ChEBI" id="CHEBI:18420"/>
        <label>4</label>
    </ligand>
</feature>
<comment type="miscellaneous">
    <text evidence="2">Reaction mechanism of ThiL seems to utilize a direct, inline transfer of the gamma-phosphate of ATP to TMP rather than a phosphorylated enzyme intermediate.</text>
</comment>
<reference evidence="6" key="1">
    <citation type="submission" date="2016-11" db="EMBL/GenBank/DDBJ databases">
        <authorList>
            <person name="Varghese N."/>
            <person name="Submissions S."/>
        </authorList>
    </citation>
    <scope>NUCLEOTIDE SEQUENCE [LARGE SCALE GENOMIC DNA]</scope>
    <source>
        <strain evidence="6">DSM 15292</strain>
    </source>
</reference>
<feature type="binding site" evidence="2">
    <location>
        <position position="62"/>
    </location>
    <ligand>
        <name>Mg(2+)</name>
        <dbReference type="ChEBI" id="CHEBI:18420"/>
        <label>1</label>
    </ligand>
</feature>
<dbReference type="Pfam" id="PF00586">
    <property type="entry name" value="AIRS"/>
    <property type="match status" value="1"/>
</dbReference>
<feature type="binding site" evidence="2">
    <location>
        <position position="63"/>
    </location>
    <ligand>
        <name>Mg(2+)</name>
        <dbReference type="ChEBI" id="CHEBI:18420"/>
        <label>2</label>
    </ligand>
</feature>
<keyword evidence="2" id="KW-0479">Metal-binding</keyword>
<keyword evidence="2" id="KW-0808">Transferase</keyword>
<proteinExistence type="inferred from homology"/>
<evidence type="ECO:0000259" key="3">
    <source>
        <dbReference type="Pfam" id="PF00586"/>
    </source>
</evidence>
<dbReference type="InterPro" id="IPR010918">
    <property type="entry name" value="PurM-like_C_dom"/>
</dbReference>
<keyword evidence="6" id="KW-1185">Reference proteome</keyword>
<dbReference type="Pfam" id="PF02769">
    <property type="entry name" value="AIRS_C"/>
    <property type="match status" value="1"/>
</dbReference>
<feature type="binding site" evidence="2">
    <location>
        <position position="122"/>
    </location>
    <ligand>
        <name>ATP</name>
        <dbReference type="ChEBI" id="CHEBI:30616"/>
    </ligand>
</feature>
<feature type="binding site" evidence="2">
    <location>
        <position position="92"/>
    </location>
    <ligand>
        <name>Mg(2+)</name>
        <dbReference type="ChEBI" id="CHEBI:18420"/>
        <label>4</label>
    </ligand>
</feature>
<accession>A0A1N6DD20</accession>
<dbReference type="PIRSF" id="PIRSF005303">
    <property type="entry name" value="Thiam_monoph_kin"/>
    <property type="match status" value="1"/>
</dbReference>
<dbReference type="NCBIfam" id="TIGR01379">
    <property type="entry name" value="thiL"/>
    <property type="match status" value="1"/>
</dbReference>
<dbReference type="EMBL" id="FSRC01000001">
    <property type="protein sequence ID" value="SIN68583.1"/>
    <property type="molecule type" value="Genomic_DNA"/>
</dbReference>
<gene>
    <name evidence="2" type="primary">thiL</name>
    <name evidence="5" type="ORF">SAMN05444394_0716</name>
</gene>
<name>A0A1N6DD20_9BACT</name>
<protein>
    <recommendedName>
        <fullName evidence="2">Thiamine-monophosphate kinase</fullName>
        <shortName evidence="2">TMP kinase</shortName>
        <shortName evidence="2">Thiamine-phosphate kinase</shortName>
        <ecNumber evidence="2">2.7.4.16</ecNumber>
    </recommendedName>
</protein>
<evidence type="ECO:0000259" key="4">
    <source>
        <dbReference type="Pfam" id="PF02769"/>
    </source>
</evidence>
<sequence length="351" mass="38072">MGLLPCKNNMSEKRTEISDLGEFGLIDHLNEKVIIKNSSSLKGIGDDAAVIEAGDHVKVVSTDLLMEGVHFDLSYAPLPHLGFKAVAVNVSDIAAMNAIPKQITVSIALSNRFSLEAVEALYEGIYAACDHYGVDLIGGDTTASRSGLAISITAIGEAKKEQVSYRSGAKENDILCVTGDLGAALVGLQILEREKQVFLANPDMKPDLEKYTVVTGRQLRPDARMDIVHELGELGVVPTSMMDISDGLASEIFHICKASGVGATIYEDKLPIDKQTFDTAVELNLDPITCVLNGGEDYELLFTIDQKDFKKLEKHPDIHFIGHITKEAEGKYLVTKSGTAVQIKAQGWKHF</sequence>
<dbReference type="InterPro" id="IPR036676">
    <property type="entry name" value="PurM-like_C_sf"/>
</dbReference>
<feature type="domain" description="PurM-like N-terminal" evidence="3">
    <location>
        <begin position="45"/>
        <end position="157"/>
    </location>
</feature>
<keyword evidence="1 2" id="KW-0784">Thiamine biosynthesis</keyword>
<dbReference type="SUPFAM" id="SSF56042">
    <property type="entry name" value="PurM C-terminal domain-like"/>
    <property type="match status" value="1"/>
</dbReference>
<feature type="domain" description="PurM-like C-terminal" evidence="4">
    <location>
        <begin position="172"/>
        <end position="330"/>
    </location>
</feature>
<feature type="binding site" evidence="2">
    <location>
        <position position="296"/>
    </location>
    <ligand>
        <name>substrate</name>
    </ligand>
</feature>
<dbReference type="InterPro" id="IPR006283">
    <property type="entry name" value="ThiL-like"/>
</dbReference>
<dbReference type="STRING" id="226505.SAMN05444394_0716"/>
<dbReference type="SUPFAM" id="SSF55326">
    <property type="entry name" value="PurM N-terminal domain-like"/>
    <property type="match status" value="1"/>
</dbReference>
<dbReference type="Proteomes" id="UP000185221">
    <property type="component" value="Unassembled WGS sequence"/>
</dbReference>
<evidence type="ECO:0000313" key="6">
    <source>
        <dbReference type="Proteomes" id="UP000185221"/>
    </source>
</evidence>
<dbReference type="HAMAP" id="MF_02128">
    <property type="entry name" value="TMP_kinase"/>
    <property type="match status" value="1"/>
</dbReference>
<feature type="binding site" evidence="2">
    <location>
        <begin position="139"/>
        <end position="140"/>
    </location>
    <ligand>
        <name>ATP</name>
        <dbReference type="ChEBI" id="CHEBI:30616"/>
    </ligand>
</feature>
<dbReference type="GO" id="GO:0000287">
    <property type="term" value="F:magnesium ion binding"/>
    <property type="evidence" value="ECO:0007669"/>
    <property type="project" value="UniProtKB-UniRule"/>
</dbReference>
<feature type="binding site" evidence="2">
    <location>
        <position position="92"/>
    </location>
    <ligand>
        <name>Mg(2+)</name>
        <dbReference type="ChEBI" id="CHEBI:18420"/>
        <label>2</label>
    </ligand>
</feature>
<dbReference type="PANTHER" id="PTHR30270:SF0">
    <property type="entry name" value="THIAMINE-MONOPHOSPHATE KINASE"/>
    <property type="match status" value="1"/>
</dbReference>
<keyword evidence="2" id="KW-0460">Magnesium</keyword>
<keyword evidence="2" id="KW-0547">Nucleotide-binding</keyword>
<feature type="binding site" evidence="2">
    <location>
        <position position="245"/>
    </location>
    <ligand>
        <name>ATP</name>
        <dbReference type="ChEBI" id="CHEBI:30616"/>
    </ligand>
</feature>
<feature type="binding site" evidence="2">
    <location>
        <position position="92"/>
    </location>
    <ligand>
        <name>Mg(2+)</name>
        <dbReference type="ChEBI" id="CHEBI:18420"/>
        <label>3</label>
    </ligand>
</feature>
<dbReference type="EC" id="2.7.4.16" evidence="2"/>
<feature type="binding site" evidence="2">
    <location>
        <position position="166"/>
    </location>
    <ligand>
        <name>ATP</name>
        <dbReference type="ChEBI" id="CHEBI:30616"/>
    </ligand>
</feature>
<comment type="pathway">
    <text evidence="2">Cofactor biosynthesis; thiamine diphosphate biosynthesis; thiamine diphosphate from thiamine phosphate: step 1/1.</text>
</comment>
<dbReference type="CDD" id="cd02194">
    <property type="entry name" value="ThiL"/>
    <property type="match status" value="1"/>
</dbReference>
<dbReference type="InterPro" id="IPR036921">
    <property type="entry name" value="PurM-like_N_sf"/>
</dbReference>
<feature type="binding site" evidence="2">
    <location>
        <position position="70"/>
    </location>
    <ligand>
        <name>substrate</name>
    </ligand>
</feature>
<feature type="binding site" evidence="2">
    <location>
        <position position="348"/>
    </location>
    <ligand>
        <name>substrate</name>
    </ligand>
</feature>
<feature type="binding site" evidence="2">
    <location>
        <position position="63"/>
    </location>
    <ligand>
        <name>Mg(2+)</name>
        <dbReference type="ChEBI" id="CHEBI:18420"/>
        <label>1</label>
    </ligand>
</feature>
<dbReference type="Gene3D" id="3.30.1330.10">
    <property type="entry name" value="PurM-like, N-terminal domain"/>
    <property type="match status" value="1"/>
</dbReference>
<feature type="binding site" evidence="2">
    <location>
        <position position="246"/>
    </location>
    <ligand>
        <name>Mg(2+)</name>
        <dbReference type="ChEBI" id="CHEBI:18420"/>
        <label>5</label>
    </ligand>
</feature>
<dbReference type="GO" id="GO:0009228">
    <property type="term" value="P:thiamine biosynthetic process"/>
    <property type="evidence" value="ECO:0007669"/>
    <property type="project" value="UniProtKB-KW"/>
</dbReference>
<dbReference type="GO" id="GO:0009030">
    <property type="term" value="F:thiamine-phosphate kinase activity"/>
    <property type="evidence" value="ECO:0007669"/>
    <property type="project" value="UniProtKB-UniRule"/>
</dbReference>
<keyword evidence="2 5" id="KW-0418">Kinase</keyword>
<evidence type="ECO:0000313" key="5">
    <source>
        <dbReference type="EMBL" id="SIN68583.1"/>
    </source>
</evidence>
<dbReference type="Gene3D" id="3.90.650.10">
    <property type="entry name" value="PurM-like C-terminal domain"/>
    <property type="match status" value="1"/>
</dbReference>
<feature type="binding site" evidence="2">
    <location>
        <position position="47"/>
    </location>
    <ligand>
        <name>Mg(2+)</name>
        <dbReference type="ChEBI" id="CHEBI:18420"/>
        <label>4</label>
    </ligand>
</feature>
<keyword evidence="2" id="KW-0067">ATP-binding</keyword>
<dbReference type="AlphaFoldDB" id="A0A1N6DD20"/>
<evidence type="ECO:0000256" key="1">
    <source>
        <dbReference type="ARBA" id="ARBA00022977"/>
    </source>
</evidence>
<feature type="binding site" evidence="2">
    <location>
        <position position="140"/>
    </location>
    <ligand>
        <name>Mg(2+)</name>
        <dbReference type="ChEBI" id="CHEBI:18420"/>
        <label>1</label>
    </ligand>
</feature>
<dbReference type="GO" id="GO:0005524">
    <property type="term" value="F:ATP binding"/>
    <property type="evidence" value="ECO:0007669"/>
    <property type="project" value="UniProtKB-UniRule"/>
</dbReference>
<dbReference type="GO" id="GO:0009229">
    <property type="term" value="P:thiamine diphosphate biosynthetic process"/>
    <property type="evidence" value="ECO:0007669"/>
    <property type="project" value="UniProtKB-UniRule"/>
</dbReference>
<evidence type="ECO:0000256" key="2">
    <source>
        <dbReference type="HAMAP-Rule" id="MF_02128"/>
    </source>
</evidence>
<dbReference type="InterPro" id="IPR016188">
    <property type="entry name" value="PurM-like_N"/>
</dbReference>
<feature type="binding site" evidence="2">
    <location>
        <position position="47"/>
    </location>
    <ligand>
        <name>Mg(2+)</name>
        <dbReference type="ChEBI" id="CHEBI:18420"/>
        <label>3</label>
    </ligand>
</feature>
<feature type="binding site" evidence="2">
    <location>
        <position position="243"/>
    </location>
    <ligand>
        <name>Mg(2+)</name>
        <dbReference type="ChEBI" id="CHEBI:18420"/>
        <label>3</label>
    </ligand>
</feature>
<comment type="function">
    <text evidence="2">Catalyzes the ATP-dependent phosphorylation of thiamine-monophosphate (TMP) to form thiamine-pyrophosphate (TPP), the active form of vitamin B1.</text>
</comment>
<dbReference type="UniPathway" id="UPA00060">
    <property type="reaction ID" value="UER00142"/>
</dbReference>
<dbReference type="PANTHER" id="PTHR30270">
    <property type="entry name" value="THIAMINE-MONOPHOSPHATE KINASE"/>
    <property type="match status" value="1"/>
</dbReference>
<comment type="catalytic activity">
    <reaction evidence="2">
        <text>thiamine phosphate + ATP = thiamine diphosphate + ADP</text>
        <dbReference type="Rhea" id="RHEA:15913"/>
        <dbReference type="ChEBI" id="CHEBI:30616"/>
        <dbReference type="ChEBI" id="CHEBI:37575"/>
        <dbReference type="ChEBI" id="CHEBI:58937"/>
        <dbReference type="ChEBI" id="CHEBI:456216"/>
        <dbReference type="EC" id="2.7.4.16"/>
    </reaction>
</comment>